<keyword evidence="3" id="KW-0963">Cytoplasm</keyword>
<evidence type="ECO:0000256" key="6">
    <source>
        <dbReference type="ARBA" id="ARBA00023212"/>
    </source>
</evidence>
<evidence type="ECO:0000259" key="9">
    <source>
        <dbReference type="PROSITE" id="PS50108"/>
    </source>
</evidence>
<evidence type="ECO:0000256" key="2">
    <source>
        <dbReference type="ARBA" id="ARBA00004245"/>
    </source>
</evidence>
<accession>S4RFJ4</accession>
<dbReference type="CDD" id="cd01205">
    <property type="entry name" value="EVH1_WASP-like"/>
    <property type="match status" value="1"/>
</dbReference>
<dbReference type="GO" id="GO:0005634">
    <property type="term" value="C:nucleus"/>
    <property type="evidence" value="ECO:0007669"/>
    <property type="project" value="UniProtKB-SubCell"/>
</dbReference>
<name>S4RFJ4_PETMA</name>
<dbReference type="InterPro" id="IPR011993">
    <property type="entry name" value="PH-like_dom_sf"/>
</dbReference>
<feature type="compositionally biased region" description="Pro residues" evidence="8">
    <location>
        <begin position="325"/>
        <end position="366"/>
    </location>
</feature>
<proteinExistence type="predicted"/>
<evidence type="ECO:0000259" key="10">
    <source>
        <dbReference type="PROSITE" id="PS50229"/>
    </source>
</evidence>
<dbReference type="Pfam" id="PF00568">
    <property type="entry name" value="WH1"/>
    <property type="match status" value="1"/>
</dbReference>
<dbReference type="Ensembl" id="ENSPMAT00000003993.1">
    <property type="protein sequence ID" value="ENSPMAP00000003976.1"/>
    <property type="gene ID" value="ENSPMAG00000003627.1"/>
</dbReference>
<dbReference type="CDD" id="cd22075">
    <property type="entry name" value="WH2_hN-WASP_r2_like"/>
    <property type="match status" value="1"/>
</dbReference>
<dbReference type="PROSITE" id="PS50108">
    <property type="entry name" value="CRIB"/>
    <property type="match status" value="1"/>
</dbReference>
<comment type="subcellular location">
    <subcellularLocation>
        <location evidence="2">Cytoplasm</location>
        <location evidence="2">Cytoskeleton</location>
    </subcellularLocation>
    <subcellularLocation>
        <location evidence="1">Nucleus</location>
    </subcellularLocation>
</comment>
<dbReference type="PROSITE" id="PS50229">
    <property type="entry name" value="WH1"/>
    <property type="match status" value="1"/>
</dbReference>
<evidence type="ECO:0000259" key="11">
    <source>
        <dbReference type="PROSITE" id="PS51082"/>
    </source>
</evidence>
<dbReference type="Gene3D" id="2.30.29.30">
    <property type="entry name" value="Pleckstrin-homology domain (PH domain)/Phosphotyrosine-binding domain (PTB)"/>
    <property type="match status" value="1"/>
</dbReference>
<keyword evidence="6" id="KW-0206">Cytoskeleton</keyword>
<evidence type="ECO:0000256" key="5">
    <source>
        <dbReference type="ARBA" id="ARBA00022737"/>
    </source>
</evidence>
<dbReference type="PROSITE" id="PS51082">
    <property type="entry name" value="WH2"/>
    <property type="match status" value="2"/>
</dbReference>
<evidence type="ECO:0000256" key="8">
    <source>
        <dbReference type="SAM" id="MobiDB-lite"/>
    </source>
</evidence>
<feature type="domain" description="WH2" evidence="11">
    <location>
        <begin position="407"/>
        <end position="424"/>
    </location>
</feature>
<evidence type="ECO:0000256" key="1">
    <source>
        <dbReference type="ARBA" id="ARBA00004123"/>
    </source>
</evidence>
<dbReference type="SMART" id="SM00285">
    <property type="entry name" value="PBD"/>
    <property type="match status" value="1"/>
</dbReference>
<dbReference type="AlphaFoldDB" id="S4RFJ4"/>
<keyword evidence="4" id="KW-0597">Phosphoprotein</keyword>
<keyword evidence="7" id="KW-0539">Nucleus</keyword>
<dbReference type="SUPFAM" id="SSF47912">
    <property type="entry name" value="Wiscott-Aldrich syndrome protein, WASP, C-terminal domain"/>
    <property type="match status" value="2"/>
</dbReference>
<feature type="region of interest" description="Disordered" evidence="8">
    <location>
        <begin position="106"/>
        <end position="134"/>
    </location>
</feature>
<keyword evidence="5" id="KW-0677">Repeat</keyword>
<dbReference type="SMART" id="SM00246">
    <property type="entry name" value="WH2"/>
    <property type="match status" value="2"/>
</dbReference>
<dbReference type="GO" id="GO:0005856">
    <property type="term" value="C:cytoskeleton"/>
    <property type="evidence" value="ECO:0007669"/>
    <property type="project" value="UniProtKB-SubCell"/>
</dbReference>
<dbReference type="SUPFAM" id="SSF50729">
    <property type="entry name" value="PH domain-like"/>
    <property type="match status" value="1"/>
</dbReference>
<reference evidence="12" key="1">
    <citation type="submission" date="2025-08" db="UniProtKB">
        <authorList>
            <consortium name="Ensembl"/>
        </authorList>
    </citation>
    <scope>IDENTIFICATION</scope>
</reference>
<dbReference type="PANTHER" id="PTHR11202:SF36">
    <property type="entry name" value="ACTIN NUCLEATION-PROMOTING FACTOR WASL"/>
    <property type="match status" value="1"/>
</dbReference>
<evidence type="ECO:0000256" key="7">
    <source>
        <dbReference type="ARBA" id="ARBA00023242"/>
    </source>
</evidence>
<evidence type="ECO:0000313" key="12">
    <source>
        <dbReference type="Ensembl" id="ENSPMAP00000003976.1"/>
    </source>
</evidence>
<organism evidence="12">
    <name type="scientific">Petromyzon marinus</name>
    <name type="common">Sea lamprey</name>
    <dbReference type="NCBI Taxonomy" id="7757"/>
    <lineage>
        <taxon>Eukaryota</taxon>
        <taxon>Metazoa</taxon>
        <taxon>Chordata</taxon>
        <taxon>Craniata</taxon>
        <taxon>Vertebrata</taxon>
        <taxon>Cyclostomata</taxon>
        <taxon>Hyperoartia</taxon>
        <taxon>Petromyzontiformes</taxon>
        <taxon>Petromyzontidae</taxon>
        <taxon>Petromyzon</taxon>
    </lineage>
</organism>
<dbReference type="PANTHER" id="PTHR11202">
    <property type="entry name" value="SPROUTY-RELATED, EVH1 DOMAIN-CONTAINING PROTEIN FAMILY MEMBER"/>
    <property type="match status" value="1"/>
</dbReference>
<dbReference type="GeneTree" id="ENSGT00730000110895"/>
<feature type="region of interest" description="Disordered" evidence="8">
    <location>
        <begin position="454"/>
        <end position="475"/>
    </location>
</feature>
<dbReference type="FunFam" id="2.30.29.30:FF:000130">
    <property type="entry name" value="neural Wiskott-Aldrich syndrome protein"/>
    <property type="match status" value="1"/>
</dbReference>
<dbReference type="Gene3D" id="3.90.810.10">
    <property type="entry name" value="CRIB domain"/>
    <property type="match status" value="2"/>
</dbReference>
<feature type="domain" description="WH1" evidence="10">
    <location>
        <begin position="2"/>
        <end position="109"/>
    </location>
</feature>
<sequence length="475" mass="52777">MLGRKCLSMATAVVQVFFSENGVWQKRHCGVVCFVKDNPRRSYFIRVYEMRDTGHLCYEQELYNKFEYKQPRPFFHTFLGDKCQVGLNFCNEKEAKTFRDAVEDKLRLRHQKSERKRNDPTPPISRRDSTGPMLPNLKMQAMDIKNPDITVNRYPINSSSTPTSTITNSPFNMIMDRTKKGKGKKKKLTKADIGAPSNFQHVGHIGWDPNTGFDLNNLDPELKSLFDMAGITESQLKDKETSKTIYDFIENFGGVEAVKSEMRRQGEWFEQVDTNATPKQRKAIDGVREQVTRAWENKVFEIPLPKIEERSRDYAPLPNNKVWAAPPPPPPPSRGPPPPPPGPPPPPSPMVPPPPPLSLGPSPGPGPVSGSRGALLDQIRGGAQLRKVDEAAAAGGGAAARPVSTSGRDALLDQIRQGIALKTVTETDAAASSTPTVGIVGALMEAMQKRSKAIHSSGEIHHTQSLPRWEDEWED</sequence>
<dbReference type="InterPro" id="IPR011026">
    <property type="entry name" value="WAS_C"/>
</dbReference>
<dbReference type="Pfam" id="PF00786">
    <property type="entry name" value="PBD"/>
    <property type="match status" value="1"/>
</dbReference>
<dbReference type="Pfam" id="PF02205">
    <property type="entry name" value="WH2"/>
    <property type="match status" value="2"/>
</dbReference>
<dbReference type="SMART" id="SM00461">
    <property type="entry name" value="WH1"/>
    <property type="match status" value="1"/>
</dbReference>
<dbReference type="InterPro" id="IPR003124">
    <property type="entry name" value="WH2_dom"/>
</dbReference>
<reference evidence="12" key="2">
    <citation type="submission" date="2025-09" db="UniProtKB">
        <authorList>
            <consortium name="Ensembl"/>
        </authorList>
    </citation>
    <scope>IDENTIFICATION</scope>
</reference>
<feature type="domain" description="WH2" evidence="11">
    <location>
        <begin position="371"/>
        <end position="388"/>
    </location>
</feature>
<feature type="region of interest" description="Disordered" evidence="8">
    <location>
        <begin position="318"/>
        <end position="374"/>
    </location>
</feature>
<dbReference type="FunFam" id="3.90.810.10:FF:000003">
    <property type="entry name" value="Neural Wiskott-Aldrich syndrome protein-like"/>
    <property type="match status" value="1"/>
</dbReference>
<evidence type="ECO:0000256" key="4">
    <source>
        <dbReference type="ARBA" id="ARBA00022553"/>
    </source>
</evidence>
<dbReference type="STRING" id="7757.ENSPMAP00000003976"/>
<dbReference type="HOGENOM" id="CLU_015385_3_1_1"/>
<dbReference type="InterPro" id="IPR000095">
    <property type="entry name" value="CRIB_dom"/>
</dbReference>
<dbReference type="OMA" id="RQGESRH"/>
<evidence type="ECO:0000256" key="3">
    <source>
        <dbReference type="ARBA" id="ARBA00022490"/>
    </source>
</evidence>
<dbReference type="InterPro" id="IPR036936">
    <property type="entry name" value="CRIB_dom_sf"/>
</dbReference>
<dbReference type="GO" id="GO:0003779">
    <property type="term" value="F:actin binding"/>
    <property type="evidence" value="ECO:0007669"/>
    <property type="project" value="InterPro"/>
</dbReference>
<dbReference type="CDD" id="cd00132">
    <property type="entry name" value="CRIB"/>
    <property type="match status" value="1"/>
</dbReference>
<dbReference type="GO" id="GO:0007015">
    <property type="term" value="P:actin filament organization"/>
    <property type="evidence" value="ECO:0007669"/>
    <property type="project" value="InterPro"/>
</dbReference>
<dbReference type="InterPro" id="IPR000697">
    <property type="entry name" value="WH1/EVH1_dom"/>
</dbReference>
<feature type="domain" description="CRIB" evidence="9">
    <location>
        <begin position="193"/>
        <end position="206"/>
    </location>
</feature>
<protein>
    <submittedName>
        <fullName evidence="12">Uncharacterized protein</fullName>
    </submittedName>
</protein>
<dbReference type="InterPro" id="IPR033927">
    <property type="entry name" value="WASPfam_EVH1"/>
</dbReference>